<name>A0A392NDI8_9FABA</name>
<dbReference type="Proteomes" id="UP000265520">
    <property type="component" value="Unassembled WGS sequence"/>
</dbReference>
<gene>
    <name evidence="1" type="ORF">A2U01_0018788</name>
</gene>
<dbReference type="AlphaFoldDB" id="A0A392NDI8"/>
<comment type="caution">
    <text evidence="1">The sequence shown here is derived from an EMBL/GenBank/DDBJ whole genome shotgun (WGS) entry which is preliminary data.</text>
</comment>
<dbReference type="EMBL" id="LXQA010035939">
    <property type="protein sequence ID" value="MCH97792.1"/>
    <property type="molecule type" value="Genomic_DNA"/>
</dbReference>
<accession>A0A392NDI8</accession>
<protein>
    <submittedName>
        <fullName evidence="1">Uncharacterized protein</fullName>
    </submittedName>
</protein>
<feature type="non-terminal residue" evidence="1">
    <location>
        <position position="42"/>
    </location>
</feature>
<evidence type="ECO:0000313" key="1">
    <source>
        <dbReference type="EMBL" id="MCH97792.1"/>
    </source>
</evidence>
<keyword evidence="2" id="KW-1185">Reference proteome</keyword>
<proteinExistence type="predicted"/>
<evidence type="ECO:0000313" key="2">
    <source>
        <dbReference type="Proteomes" id="UP000265520"/>
    </source>
</evidence>
<sequence>MKSSSSVAGKFPHPWVNSKSPLNQAIHLSFSKACGIHCMAYV</sequence>
<organism evidence="1 2">
    <name type="scientific">Trifolium medium</name>
    <dbReference type="NCBI Taxonomy" id="97028"/>
    <lineage>
        <taxon>Eukaryota</taxon>
        <taxon>Viridiplantae</taxon>
        <taxon>Streptophyta</taxon>
        <taxon>Embryophyta</taxon>
        <taxon>Tracheophyta</taxon>
        <taxon>Spermatophyta</taxon>
        <taxon>Magnoliopsida</taxon>
        <taxon>eudicotyledons</taxon>
        <taxon>Gunneridae</taxon>
        <taxon>Pentapetalae</taxon>
        <taxon>rosids</taxon>
        <taxon>fabids</taxon>
        <taxon>Fabales</taxon>
        <taxon>Fabaceae</taxon>
        <taxon>Papilionoideae</taxon>
        <taxon>50 kb inversion clade</taxon>
        <taxon>NPAAA clade</taxon>
        <taxon>Hologalegina</taxon>
        <taxon>IRL clade</taxon>
        <taxon>Trifolieae</taxon>
        <taxon>Trifolium</taxon>
    </lineage>
</organism>
<reference evidence="1 2" key="1">
    <citation type="journal article" date="2018" name="Front. Plant Sci.">
        <title>Red Clover (Trifolium pratense) and Zigzag Clover (T. medium) - A Picture of Genomic Similarities and Differences.</title>
        <authorList>
            <person name="Dluhosova J."/>
            <person name="Istvanek J."/>
            <person name="Nedelnik J."/>
            <person name="Repkova J."/>
        </authorList>
    </citation>
    <scope>NUCLEOTIDE SEQUENCE [LARGE SCALE GENOMIC DNA]</scope>
    <source>
        <strain evidence="2">cv. 10/8</strain>
        <tissue evidence="1">Leaf</tissue>
    </source>
</reference>